<feature type="site" description="Enhances dephosphorylation of CheY-P" evidence="11">
    <location>
        <position position="185"/>
    </location>
</feature>
<organism evidence="12 13">
    <name type="scientific">Bacterioplanes sanyensis</name>
    <dbReference type="NCBI Taxonomy" id="1249553"/>
    <lineage>
        <taxon>Bacteria</taxon>
        <taxon>Pseudomonadati</taxon>
        <taxon>Pseudomonadota</taxon>
        <taxon>Gammaproteobacteria</taxon>
        <taxon>Oceanospirillales</taxon>
        <taxon>Oceanospirillaceae</taxon>
        <taxon>Bacterioplanes</taxon>
    </lineage>
</organism>
<evidence type="ECO:0000256" key="9">
    <source>
        <dbReference type="ARBA" id="ARBA00029599"/>
    </source>
</evidence>
<protein>
    <recommendedName>
        <fullName evidence="3 10">Protein phosphatase CheZ</fullName>
        <ecNumber evidence="10">3.1.3.-</ecNumber>
    </recommendedName>
    <alternativeName>
        <fullName evidence="9 10">Chemotaxis protein CheZ</fullName>
    </alternativeName>
</protein>
<dbReference type="InterPro" id="IPR050992">
    <property type="entry name" value="CheZ_family_phosphatases"/>
</dbReference>
<comment type="subcellular location">
    <subcellularLocation>
        <location evidence="1 10">Cytoplasm</location>
    </subcellularLocation>
</comment>
<keyword evidence="7 10" id="KW-0378">Hydrolase</keyword>
<dbReference type="GO" id="GO:0004721">
    <property type="term" value="F:phosphoprotein phosphatase activity"/>
    <property type="evidence" value="ECO:0007669"/>
    <property type="project" value="UniProtKB-KW"/>
</dbReference>
<comment type="function">
    <text evidence="10">Plays an important role in bacterial chemotaxis signal transduction pathway by accelerating the dephosphorylation of phosphorylated CheY (CheY-P).</text>
</comment>
<dbReference type="GO" id="GO:0009288">
    <property type="term" value="C:bacterial-type flagellum"/>
    <property type="evidence" value="ECO:0007669"/>
    <property type="project" value="InterPro"/>
</dbReference>
<dbReference type="PANTHER" id="PTHR43693">
    <property type="entry name" value="PROTEIN PHOSPHATASE CHEZ"/>
    <property type="match status" value="1"/>
</dbReference>
<dbReference type="GO" id="GO:0005737">
    <property type="term" value="C:cytoplasm"/>
    <property type="evidence" value="ECO:0007669"/>
    <property type="project" value="UniProtKB-SubCell"/>
</dbReference>
<dbReference type="KEGG" id="bsan:CHH28_18695"/>
<dbReference type="EMBL" id="CP022530">
    <property type="protein sequence ID" value="ASP40571.1"/>
    <property type="molecule type" value="Genomic_DNA"/>
</dbReference>
<dbReference type="RefSeq" id="WP_094061733.1">
    <property type="nucleotide sequence ID" value="NZ_CP022530.1"/>
</dbReference>
<evidence type="ECO:0000313" key="13">
    <source>
        <dbReference type="Proteomes" id="UP000202440"/>
    </source>
</evidence>
<keyword evidence="4 10" id="KW-0963">Cytoplasm</keyword>
<proteinExistence type="inferred from homology"/>
<sequence>MADNQPDNDNTALPADEAVTAEIRNLAEQMITEVESGRLSDAVSVINKLNEIRDRTLYQEVGKLTRAVHESIKNLNIDTIGAGSEIANTTDKLTYVVQMTDKSANKTMDLVDASLPKIADIHQQAEVLSKQWQRFLQRELKPDEFRQLSKEIQVFLQQTQSESQLVQGNLSEIMLAQDFQDLTGQIIQKVAELVRDIEDRLVNLVAMAGTLDSLTGVAHEEPKEAVVEPPVDTAVANIAAEGPQVNTDSENVVSSQDEVDDLLSSLGF</sequence>
<dbReference type="AlphaFoldDB" id="A0A222FQ97"/>
<evidence type="ECO:0000256" key="5">
    <source>
        <dbReference type="ARBA" id="ARBA00022500"/>
    </source>
</evidence>
<evidence type="ECO:0000256" key="3">
    <source>
        <dbReference type="ARBA" id="ARBA00018484"/>
    </source>
</evidence>
<comment type="similarity">
    <text evidence="2 10">Belongs to the CheZ family.</text>
</comment>
<dbReference type="EC" id="3.1.3.-" evidence="10"/>
<evidence type="ECO:0000256" key="4">
    <source>
        <dbReference type="ARBA" id="ARBA00022490"/>
    </source>
</evidence>
<dbReference type="GO" id="GO:0097588">
    <property type="term" value="P:archaeal or bacterial-type flagellum-dependent cell motility"/>
    <property type="evidence" value="ECO:0007669"/>
    <property type="project" value="UniProtKB-KW"/>
</dbReference>
<evidence type="ECO:0000256" key="1">
    <source>
        <dbReference type="ARBA" id="ARBA00004496"/>
    </source>
</evidence>
<keyword evidence="6 10" id="KW-0283">Flagellar rotation</keyword>
<dbReference type="Proteomes" id="UP000202440">
    <property type="component" value="Chromosome"/>
</dbReference>
<name>A0A222FQ97_9GAMM</name>
<evidence type="ECO:0000256" key="10">
    <source>
        <dbReference type="PIRNR" id="PIRNR002884"/>
    </source>
</evidence>
<keyword evidence="5 10" id="KW-0145">Chemotaxis</keyword>
<dbReference type="PIRSF" id="PIRSF002884">
    <property type="entry name" value="CheZ"/>
    <property type="match status" value="1"/>
</dbReference>
<comment type="subunit">
    <text evidence="10">Homodimer.</text>
</comment>
<dbReference type="PANTHER" id="PTHR43693:SF1">
    <property type="entry name" value="PROTEIN PHOSPHATASE CHEZ"/>
    <property type="match status" value="1"/>
</dbReference>
<evidence type="ECO:0000256" key="8">
    <source>
        <dbReference type="ARBA" id="ARBA00022912"/>
    </source>
</evidence>
<reference evidence="12 13" key="1">
    <citation type="submission" date="2017-07" db="EMBL/GenBank/DDBJ databases">
        <title>Annotated genome sequence of Bacterioplanes sanyensis isolated from Red Sea.</title>
        <authorList>
            <person name="Rehman Z.U."/>
        </authorList>
    </citation>
    <scope>NUCLEOTIDE SEQUENCE [LARGE SCALE GENOMIC DNA]</scope>
    <source>
        <strain evidence="12 13">NV9</strain>
    </source>
</reference>
<keyword evidence="13" id="KW-1185">Reference proteome</keyword>
<accession>A0A222FQ97</accession>
<dbReference type="GO" id="GO:0050920">
    <property type="term" value="P:regulation of chemotaxis"/>
    <property type="evidence" value="ECO:0007669"/>
    <property type="project" value="InterPro"/>
</dbReference>
<evidence type="ECO:0000313" key="12">
    <source>
        <dbReference type="EMBL" id="ASP40571.1"/>
    </source>
</evidence>
<evidence type="ECO:0000256" key="2">
    <source>
        <dbReference type="ARBA" id="ARBA00005908"/>
    </source>
</evidence>
<evidence type="ECO:0000256" key="11">
    <source>
        <dbReference type="PIRSR" id="PIRSR002884-1"/>
    </source>
</evidence>
<evidence type="ECO:0000256" key="6">
    <source>
        <dbReference type="ARBA" id="ARBA00022779"/>
    </source>
</evidence>
<dbReference type="Gene3D" id="1.10.287.500">
    <property type="entry name" value="Helix hairpin bin"/>
    <property type="match status" value="1"/>
</dbReference>
<gene>
    <name evidence="12" type="ORF">CHH28_18695</name>
</gene>
<keyword evidence="8 10" id="KW-0904">Protein phosphatase</keyword>
<dbReference type="Pfam" id="PF04344">
    <property type="entry name" value="CheZ"/>
    <property type="match status" value="1"/>
</dbReference>
<dbReference type="GO" id="GO:0006935">
    <property type="term" value="P:chemotaxis"/>
    <property type="evidence" value="ECO:0007669"/>
    <property type="project" value="UniProtKB-KW"/>
</dbReference>
<dbReference type="InterPro" id="IPR007439">
    <property type="entry name" value="Chemotax_Pase_CheZ"/>
</dbReference>
<dbReference type="OrthoDB" id="9773007at2"/>
<dbReference type="SUPFAM" id="SSF75708">
    <property type="entry name" value="Chemotaxis phosphatase CheZ"/>
    <property type="match status" value="1"/>
</dbReference>
<evidence type="ECO:0000256" key="7">
    <source>
        <dbReference type="ARBA" id="ARBA00022801"/>
    </source>
</evidence>